<dbReference type="SUPFAM" id="SSF54909">
    <property type="entry name" value="Dimeric alpha+beta barrel"/>
    <property type="match status" value="1"/>
</dbReference>
<organism evidence="2 3">
    <name type="scientific">Candidatus Vagococcus giribetii</name>
    <dbReference type="NCBI Taxonomy" id="2230876"/>
    <lineage>
        <taxon>Bacteria</taxon>
        <taxon>Bacillati</taxon>
        <taxon>Bacillota</taxon>
        <taxon>Bacilli</taxon>
        <taxon>Lactobacillales</taxon>
        <taxon>Enterococcaceae</taxon>
        <taxon>Vagococcus</taxon>
    </lineage>
</organism>
<reference evidence="2 3" key="1">
    <citation type="submission" date="2021-03" db="EMBL/GenBank/DDBJ databases">
        <title>Enterococcal diversity collection.</title>
        <authorList>
            <person name="Gilmore M.S."/>
            <person name="Schwartzman J."/>
            <person name="Van Tyne D."/>
            <person name="Martin M."/>
            <person name="Earl A.M."/>
            <person name="Manson A.L."/>
            <person name="Straub T."/>
            <person name="Salamzade R."/>
            <person name="Saavedra J."/>
            <person name="Lebreton F."/>
            <person name="Prichula J."/>
            <person name="Schaufler K."/>
            <person name="Gaca A."/>
            <person name="Sgardioli B."/>
            <person name="Wagenaar J."/>
            <person name="Strong T."/>
        </authorList>
    </citation>
    <scope>NUCLEOTIDE SEQUENCE [LARGE SCALE GENOMIC DNA]</scope>
    <source>
        <strain evidence="2 3">DIV0080</strain>
    </source>
</reference>
<dbReference type="Pfam" id="PF03992">
    <property type="entry name" value="ABM"/>
    <property type="match status" value="1"/>
</dbReference>
<evidence type="ECO:0000259" key="1">
    <source>
        <dbReference type="PROSITE" id="PS51725"/>
    </source>
</evidence>
<dbReference type="GO" id="GO:0004497">
    <property type="term" value="F:monooxygenase activity"/>
    <property type="evidence" value="ECO:0007669"/>
    <property type="project" value="UniProtKB-KW"/>
</dbReference>
<dbReference type="PROSITE" id="PS51725">
    <property type="entry name" value="ABM"/>
    <property type="match status" value="1"/>
</dbReference>
<protein>
    <submittedName>
        <fullName evidence="2">Antibiotic biosynthesis monooxygenase</fullName>
    </submittedName>
</protein>
<keyword evidence="2" id="KW-0560">Oxidoreductase</keyword>
<dbReference type="EMBL" id="JAFLVX010000009">
    <property type="protein sequence ID" value="MBO0476012.1"/>
    <property type="molecule type" value="Genomic_DNA"/>
</dbReference>
<evidence type="ECO:0000313" key="2">
    <source>
        <dbReference type="EMBL" id="MBO0476012.1"/>
    </source>
</evidence>
<dbReference type="Gene3D" id="3.30.70.100">
    <property type="match status" value="1"/>
</dbReference>
<keyword evidence="3" id="KW-1185">Reference proteome</keyword>
<gene>
    <name evidence="2" type="ORF">DOK76_02950</name>
</gene>
<name>A0ABS3HS32_9ENTE</name>
<dbReference type="InterPro" id="IPR007138">
    <property type="entry name" value="ABM_dom"/>
</dbReference>
<proteinExistence type="predicted"/>
<feature type="domain" description="ABM" evidence="1">
    <location>
        <begin position="3"/>
        <end position="96"/>
    </location>
</feature>
<evidence type="ECO:0000313" key="3">
    <source>
        <dbReference type="Proteomes" id="UP000664857"/>
    </source>
</evidence>
<dbReference type="InterPro" id="IPR011008">
    <property type="entry name" value="Dimeric_a/b-barrel"/>
</dbReference>
<dbReference type="RefSeq" id="WP_206964874.1">
    <property type="nucleotide sequence ID" value="NZ_JAFLVX010000009.1"/>
</dbReference>
<keyword evidence="2" id="KW-0503">Monooxygenase</keyword>
<dbReference type="Proteomes" id="UP000664857">
    <property type="component" value="Unassembled WGS sequence"/>
</dbReference>
<sequence length="97" mass="11504">MSLTINILYTGSDGSAKKFAEEMMTTGIVDRIRKEEGNERYEYYFPLEDPESLLLIDTWKNQEALDIHHKTPMMEEIAALRKKYKLKMRVQRFQTLD</sequence>
<accession>A0ABS3HS32</accession>
<comment type="caution">
    <text evidence="2">The sequence shown here is derived from an EMBL/GenBank/DDBJ whole genome shotgun (WGS) entry which is preliminary data.</text>
</comment>